<evidence type="ECO:0000313" key="3">
    <source>
        <dbReference type="Proteomes" id="UP000283523"/>
    </source>
</evidence>
<comment type="caution">
    <text evidence="2">The sequence shown here is derived from an EMBL/GenBank/DDBJ whole genome shotgun (WGS) entry which is preliminary data.</text>
</comment>
<proteinExistence type="predicted"/>
<dbReference type="SUPFAM" id="SSF54427">
    <property type="entry name" value="NTF2-like"/>
    <property type="match status" value="1"/>
</dbReference>
<dbReference type="Gene3D" id="3.10.450.50">
    <property type="match status" value="1"/>
</dbReference>
<gene>
    <name evidence="2" type="ORF">DYU11_05610</name>
</gene>
<accession>A0A418MKA1</accession>
<dbReference type="AlphaFoldDB" id="A0A418MKA1"/>
<dbReference type="EMBL" id="QXED01000001">
    <property type="protein sequence ID" value="RIV27773.1"/>
    <property type="molecule type" value="Genomic_DNA"/>
</dbReference>
<protein>
    <submittedName>
        <fullName evidence="2">Nuclear transport factor 2 family protein</fullName>
    </submittedName>
</protein>
<dbReference type="Pfam" id="PF12680">
    <property type="entry name" value="SnoaL_2"/>
    <property type="match status" value="1"/>
</dbReference>
<organism evidence="2 3">
    <name type="scientific">Fibrisoma montanum</name>
    <dbReference type="NCBI Taxonomy" id="2305895"/>
    <lineage>
        <taxon>Bacteria</taxon>
        <taxon>Pseudomonadati</taxon>
        <taxon>Bacteroidota</taxon>
        <taxon>Cytophagia</taxon>
        <taxon>Cytophagales</taxon>
        <taxon>Spirosomataceae</taxon>
        <taxon>Fibrisoma</taxon>
    </lineage>
</organism>
<evidence type="ECO:0000259" key="1">
    <source>
        <dbReference type="Pfam" id="PF12680"/>
    </source>
</evidence>
<dbReference type="InterPro" id="IPR037401">
    <property type="entry name" value="SnoaL-like"/>
</dbReference>
<evidence type="ECO:0000313" key="2">
    <source>
        <dbReference type="EMBL" id="RIV27773.1"/>
    </source>
</evidence>
<dbReference type="InterPro" id="IPR032710">
    <property type="entry name" value="NTF2-like_dom_sf"/>
</dbReference>
<dbReference type="OrthoDB" id="333383at2"/>
<feature type="domain" description="SnoaL-like" evidence="1">
    <location>
        <begin position="1"/>
        <end position="84"/>
    </location>
</feature>
<name>A0A418MKA1_9BACT</name>
<keyword evidence="3" id="KW-1185">Reference proteome</keyword>
<sequence>MAAWNSRDLNRILSHYTDDFVIETPMAARLKPESNGIIEGKPAVRDYWQLGISRIPDLHFQLIDLLVGVQSLTVYYVNTATGKRSVENMFFTAEGKVSRAFVNYSL</sequence>
<reference evidence="2 3" key="1">
    <citation type="submission" date="2018-08" db="EMBL/GenBank/DDBJ databases">
        <title>Fibrisoma montanum sp. nov., isolated from Danxia mountain soil.</title>
        <authorList>
            <person name="Huang Y."/>
        </authorList>
    </citation>
    <scope>NUCLEOTIDE SEQUENCE [LARGE SCALE GENOMIC DNA]</scope>
    <source>
        <strain evidence="2 3">HYT19</strain>
    </source>
</reference>
<dbReference type="Proteomes" id="UP000283523">
    <property type="component" value="Unassembled WGS sequence"/>
</dbReference>